<keyword evidence="1" id="KW-0808">Transferase</keyword>
<dbReference type="AlphaFoldDB" id="A0A7L4YLB4"/>
<dbReference type="OrthoDB" id="116799at2"/>
<dbReference type="EMBL" id="CP047156">
    <property type="protein sequence ID" value="QHC00051.1"/>
    <property type="molecule type" value="Genomic_DNA"/>
</dbReference>
<organism evidence="1 2">
    <name type="scientific">Epidermidibacterium keratini</name>
    <dbReference type="NCBI Taxonomy" id="1891644"/>
    <lineage>
        <taxon>Bacteria</taxon>
        <taxon>Bacillati</taxon>
        <taxon>Actinomycetota</taxon>
        <taxon>Actinomycetes</taxon>
        <taxon>Sporichthyales</taxon>
        <taxon>Sporichthyaceae</taxon>
        <taxon>Epidermidibacterium</taxon>
    </lineage>
</organism>
<dbReference type="InParanoid" id="A0A7L4YLB4"/>
<name>A0A7L4YLB4_9ACTN</name>
<protein>
    <submittedName>
        <fullName evidence="1">SAM-dependent methyltransferase</fullName>
    </submittedName>
</protein>
<dbReference type="GO" id="GO:0032259">
    <property type="term" value="P:methylation"/>
    <property type="evidence" value="ECO:0007669"/>
    <property type="project" value="UniProtKB-KW"/>
</dbReference>
<dbReference type="SUPFAM" id="SSF53335">
    <property type="entry name" value="S-adenosyl-L-methionine-dependent methyltransferases"/>
    <property type="match status" value="1"/>
</dbReference>
<evidence type="ECO:0000313" key="2">
    <source>
        <dbReference type="Proteomes" id="UP000463857"/>
    </source>
</evidence>
<gene>
    <name evidence="1" type="ORF">EK0264_07010</name>
</gene>
<evidence type="ECO:0000313" key="1">
    <source>
        <dbReference type="EMBL" id="QHC00051.1"/>
    </source>
</evidence>
<dbReference type="GO" id="GO:0008168">
    <property type="term" value="F:methyltransferase activity"/>
    <property type="evidence" value="ECO:0007669"/>
    <property type="project" value="UniProtKB-KW"/>
</dbReference>
<proteinExistence type="predicted"/>
<accession>A0A7L4YLB4</accession>
<dbReference type="Gene3D" id="3.40.50.150">
    <property type="entry name" value="Vaccinia Virus protein VP39"/>
    <property type="match status" value="1"/>
</dbReference>
<dbReference type="RefSeq" id="WP_159544148.1">
    <property type="nucleotide sequence ID" value="NZ_CP047156.1"/>
</dbReference>
<dbReference type="KEGG" id="eke:EK0264_07010"/>
<sequence length="189" mass="20806">MSTPDWDAVYAAAEDPFEVATSWYERRKMDVVLASLAQERYRLIWDCASGTGHLAARLAGRGPVIASDAAQAAVELTAKQLETTDGQAVRSPLPHVPELAADAELVVVSEVLYYLDRADRRAVADGIDQTTAREVIAVHWRHSPHDAHIAGDVANDEFGAHLHTYGWRTSLTHEDADFVLHGWKRGIGR</sequence>
<keyword evidence="1" id="KW-0489">Methyltransferase</keyword>
<dbReference type="Proteomes" id="UP000463857">
    <property type="component" value="Chromosome"/>
</dbReference>
<reference evidence="1 2" key="1">
    <citation type="journal article" date="2018" name="Int. J. Syst. Evol. Microbiol.">
        <title>Epidermidibacterium keratini gen. nov., sp. nov., a member of the family Sporichthyaceae, isolated from keratin epidermis.</title>
        <authorList>
            <person name="Lee D.G."/>
            <person name="Trujillo M.E."/>
            <person name="Kang S."/>
            <person name="Nam J.J."/>
            <person name="Kim Y.J."/>
        </authorList>
    </citation>
    <scope>NUCLEOTIDE SEQUENCE [LARGE SCALE GENOMIC DNA]</scope>
    <source>
        <strain evidence="1 2">EPI-7</strain>
    </source>
</reference>
<dbReference type="InterPro" id="IPR029063">
    <property type="entry name" value="SAM-dependent_MTases_sf"/>
</dbReference>
<keyword evidence="2" id="KW-1185">Reference proteome</keyword>